<reference evidence="1" key="1">
    <citation type="journal article" date="2014" name="Genome Announc.">
        <title>Draft Genome Sequences of Three Alkaliphilic Bacillus Strains, Bacillus wakoensis JCM 9140T, Bacillus akibai JCM 9157T, and Bacillus hemicellulosilyticus JCM 9152T.</title>
        <authorList>
            <person name="Yuki M."/>
            <person name="Oshima K."/>
            <person name="Suda W."/>
            <person name="Oshida Y."/>
            <person name="Kitamura K."/>
            <person name="Iida T."/>
            <person name="Hattori M."/>
            <person name="Ohkuma M."/>
        </authorList>
    </citation>
    <scope>NUCLEOTIDE SEQUENCE [LARGE SCALE GENOMIC DNA]</scope>
    <source>
        <strain evidence="1">JCM 9140</strain>
    </source>
</reference>
<evidence type="ECO:0000313" key="2">
    <source>
        <dbReference type="Proteomes" id="UP000018890"/>
    </source>
</evidence>
<dbReference type="Pfam" id="PF14039">
    <property type="entry name" value="YusW"/>
    <property type="match status" value="1"/>
</dbReference>
<proteinExistence type="predicted"/>
<evidence type="ECO:0000313" key="1">
    <source>
        <dbReference type="EMBL" id="GAE28664.1"/>
    </source>
</evidence>
<dbReference type="Proteomes" id="UP000018890">
    <property type="component" value="Unassembled WGS sequence"/>
</dbReference>
<keyword evidence="2" id="KW-1185">Reference proteome</keyword>
<sequence length="150" mass="16732">MLLSLVLTSFLFGCGTNNGATEEPIVDNNQGNTEEITTDPIETETIKVQVFELEIDLVNNEEIDIEYKNRNQSANAEIERKTAEGKEEIKGEQAATEVEELLQQLALDSSITADEAVEKVLSTMNISRDDIRKLELEVDFLDGEKLKANL</sequence>
<accession>W4QB95</accession>
<comment type="caution">
    <text evidence="1">The sequence shown here is derived from an EMBL/GenBank/DDBJ whole genome shotgun (WGS) entry which is preliminary data.</text>
</comment>
<dbReference type="InterPro" id="IPR025623">
    <property type="entry name" value="YusW"/>
</dbReference>
<organism evidence="1 2">
    <name type="scientific">Halalkalibacter wakoensis JCM 9140</name>
    <dbReference type="NCBI Taxonomy" id="1236970"/>
    <lineage>
        <taxon>Bacteria</taxon>
        <taxon>Bacillati</taxon>
        <taxon>Bacillota</taxon>
        <taxon>Bacilli</taxon>
        <taxon>Bacillales</taxon>
        <taxon>Bacillaceae</taxon>
        <taxon>Halalkalibacter</taxon>
    </lineage>
</organism>
<gene>
    <name evidence="1" type="ORF">JCM9140_4939</name>
</gene>
<name>W4QB95_9BACI</name>
<dbReference type="AlphaFoldDB" id="W4QB95"/>
<protein>
    <submittedName>
        <fullName evidence="1">Uncharacterized protein</fullName>
    </submittedName>
</protein>
<dbReference type="EMBL" id="BAUT01000170">
    <property type="protein sequence ID" value="GAE28664.1"/>
    <property type="molecule type" value="Genomic_DNA"/>
</dbReference>